<feature type="non-terminal residue" evidence="1">
    <location>
        <position position="1"/>
    </location>
</feature>
<organism evidence="1 2">
    <name type="scientific">Pleurodeles waltl</name>
    <name type="common">Iberian ribbed newt</name>
    <dbReference type="NCBI Taxonomy" id="8319"/>
    <lineage>
        <taxon>Eukaryota</taxon>
        <taxon>Metazoa</taxon>
        <taxon>Chordata</taxon>
        <taxon>Craniata</taxon>
        <taxon>Vertebrata</taxon>
        <taxon>Euteleostomi</taxon>
        <taxon>Amphibia</taxon>
        <taxon>Batrachia</taxon>
        <taxon>Caudata</taxon>
        <taxon>Salamandroidea</taxon>
        <taxon>Salamandridae</taxon>
        <taxon>Pleurodelinae</taxon>
        <taxon>Pleurodeles</taxon>
    </lineage>
</organism>
<dbReference type="Proteomes" id="UP001066276">
    <property type="component" value="Chromosome 11"/>
</dbReference>
<dbReference type="AlphaFoldDB" id="A0AAV7LBC9"/>
<sequence>DILDLQVYRPWEFLSNFPCRTVFFPLMTSGTTFCIMKSLTHLGFLNSFINSYNLLVLPRLYL</sequence>
<protein>
    <submittedName>
        <fullName evidence="1">Uncharacterized protein</fullName>
    </submittedName>
</protein>
<keyword evidence="2" id="KW-1185">Reference proteome</keyword>
<proteinExistence type="predicted"/>
<gene>
    <name evidence="1" type="ORF">NDU88_000953</name>
</gene>
<accession>A0AAV7LBC9</accession>
<reference evidence="1" key="1">
    <citation type="journal article" date="2022" name="bioRxiv">
        <title>Sequencing and chromosome-scale assembly of the giantPleurodeles waltlgenome.</title>
        <authorList>
            <person name="Brown T."/>
            <person name="Elewa A."/>
            <person name="Iarovenko S."/>
            <person name="Subramanian E."/>
            <person name="Araus A.J."/>
            <person name="Petzold A."/>
            <person name="Susuki M."/>
            <person name="Suzuki K.-i.T."/>
            <person name="Hayashi T."/>
            <person name="Toyoda A."/>
            <person name="Oliveira C."/>
            <person name="Osipova E."/>
            <person name="Leigh N.D."/>
            <person name="Simon A."/>
            <person name="Yun M.H."/>
        </authorList>
    </citation>
    <scope>NUCLEOTIDE SEQUENCE</scope>
    <source>
        <strain evidence="1">20211129_DDA</strain>
        <tissue evidence="1">Liver</tissue>
    </source>
</reference>
<feature type="non-terminal residue" evidence="1">
    <location>
        <position position="62"/>
    </location>
</feature>
<dbReference type="EMBL" id="JANPWB010000015">
    <property type="protein sequence ID" value="KAJ1087790.1"/>
    <property type="molecule type" value="Genomic_DNA"/>
</dbReference>
<name>A0AAV7LBC9_PLEWA</name>
<evidence type="ECO:0000313" key="2">
    <source>
        <dbReference type="Proteomes" id="UP001066276"/>
    </source>
</evidence>
<evidence type="ECO:0000313" key="1">
    <source>
        <dbReference type="EMBL" id="KAJ1087790.1"/>
    </source>
</evidence>
<comment type="caution">
    <text evidence="1">The sequence shown here is derived from an EMBL/GenBank/DDBJ whole genome shotgun (WGS) entry which is preliminary data.</text>
</comment>